<dbReference type="EMBL" id="KT454971">
    <property type="protein sequence ID" value="ALI58989.1"/>
    <property type="molecule type" value="Genomic_DNA"/>
</dbReference>
<protein>
    <submittedName>
        <fullName evidence="1">Uncharacterized protein</fullName>
    </submittedName>
</protein>
<organism evidence="1">
    <name type="scientific">Pseudomonas aeruginosa</name>
    <dbReference type="NCBI Taxonomy" id="287"/>
    <lineage>
        <taxon>Bacteria</taxon>
        <taxon>Pseudomonadati</taxon>
        <taxon>Pseudomonadota</taxon>
        <taxon>Gammaproteobacteria</taxon>
        <taxon>Pseudomonadales</taxon>
        <taxon>Pseudomonadaceae</taxon>
        <taxon>Pseudomonas</taxon>
    </lineage>
</organism>
<proteinExistence type="predicted"/>
<name>A0A0P0AJG3_PSEAI</name>
<gene>
    <name evidence="1" type="ORF">CCBH4851_00286</name>
</gene>
<evidence type="ECO:0000313" key="1">
    <source>
        <dbReference type="EMBL" id="ALI58989.1"/>
    </source>
</evidence>
<reference evidence="1" key="1">
    <citation type="submission" date="2015-08" db="EMBL/GenBank/DDBJ databases">
        <title>Pseudomonas aeruginosa strain CCBH4851 chromosome region.</title>
        <authorList>
            <person name="Silveira M.C."/>
            <person name="Carvalho-Assef A.P.D."/>
            <person name="Albano R.M."/>
        </authorList>
    </citation>
    <scope>NUCLEOTIDE SEQUENCE</scope>
    <source>
        <strain evidence="1">CCBH4851</strain>
    </source>
</reference>
<dbReference type="AlphaFoldDB" id="A0A0P0AJG3"/>
<accession>A0A0P0AJG3</accession>
<sequence>MTPDAVNRDHFSGVMNAIDQQIKKEMDSVRAKLYWQNALENIPPETLAEALAAGLSSKRYQEVPACRCCRHRG</sequence>